<dbReference type="InterPro" id="IPR001451">
    <property type="entry name" value="Hexapep"/>
</dbReference>
<dbReference type="eggNOG" id="COG0110">
    <property type="taxonomic scope" value="Bacteria"/>
</dbReference>
<dbReference type="KEGG" id="swd:Swoo_1657"/>
<evidence type="ECO:0000256" key="2">
    <source>
        <dbReference type="ARBA" id="ARBA00022679"/>
    </source>
</evidence>
<evidence type="ECO:0008006" key="5">
    <source>
        <dbReference type="Google" id="ProtNLM"/>
    </source>
</evidence>
<dbReference type="InterPro" id="IPR051159">
    <property type="entry name" value="Hexapeptide_acetyltransf"/>
</dbReference>
<sequence length="145" mass="15439">MNGRVTIYGSSYEMFSAEPYLVTLGDNVFISVGASFVCHDGSTLPFRKNIPDLELAGRINVGDNIFIGKGALVLPGVSIGNNCIVGANAVVAKDVPNNSVVAGNPARVIKSTDDFLAKAKRNSLKIGNLYGKDKVDAYKKIFDVK</sequence>
<dbReference type="InterPro" id="IPR011004">
    <property type="entry name" value="Trimer_LpxA-like_sf"/>
</dbReference>
<protein>
    <recommendedName>
        <fullName evidence="5">Transferase hexapeptide repeat containing protein</fullName>
    </recommendedName>
</protein>
<evidence type="ECO:0000256" key="1">
    <source>
        <dbReference type="ARBA" id="ARBA00007274"/>
    </source>
</evidence>
<evidence type="ECO:0000313" key="4">
    <source>
        <dbReference type="Proteomes" id="UP000002168"/>
    </source>
</evidence>
<evidence type="ECO:0000313" key="3">
    <source>
        <dbReference type="EMBL" id="ACA85943.1"/>
    </source>
</evidence>
<dbReference type="STRING" id="392500.Swoo_1657"/>
<dbReference type="PANTHER" id="PTHR23416">
    <property type="entry name" value="SIALIC ACID SYNTHASE-RELATED"/>
    <property type="match status" value="1"/>
</dbReference>
<proteinExistence type="inferred from homology"/>
<dbReference type="RefSeq" id="WP_012324289.1">
    <property type="nucleotide sequence ID" value="NC_010506.1"/>
</dbReference>
<comment type="similarity">
    <text evidence="1">Belongs to the transferase hexapeptide repeat family.</text>
</comment>
<dbReference type="Gene3D" id="2.160.10.10">
    <property type="entry name" value="Hexapeptide repeat proteins"/>
    <property type="match status" value="1"/>
</dbReference>
<dbReference type="HOGENOM" id="CLU_051638_12_2_6"/>
<keyword evidence="2" id="KW-0808">Transferase</keyword>
<organism evidence="3 4">
    <name type="scientific">Shewanella woodyi (strain ATCC 51908 / MS32)</name>
    <dbReference type="NCBI Taxonomy" id="392500"/>
    <lineage>
        <taxon>Bacteria</taxon>
        <taxon>Pseudomonadati</taxon>
        <taxon>Pseudomonadota</taxon>
        <taxon>Gammaproteobacteria</taxon>
        <taxon>Alteromonadales</taxon>
        <taxon>Shewanellaceae</taxon>
        <taxon>Shewanella</taxon>
    </lineage>
</organism>
<gene>
    <name evidence="3" type="ordered locus">Swoo_1657</name>
</gene>
<dbReference type="EMBL" id="CP000961">
    <property type="protein sequence ID" value="ACA85943.1"/>
    <property type="molecule type" value="Genomic_DNA"/>
</dbReference>
<dbReference type="PANTHER" id="PTHR23416:SF23">
    <property type="entry name" value="ACETYLTRANSFERASE C18B11.09C-RELATED"/>
    <property type="match status" value="1"/>
</dbReference>
<dbReference type="SUPFAM" id="SSF51161">
    <property type="entry name" value="Trimeric LpxA-like enzymes"/>
    <property type="match status" value="1"/>
</dbReference>
<keyword evidence="4" id="KW-1185">Reference proteome</keyword>
<dbReference type="Proteomes" id="UP000002168">
    <property type="component" value="Chromosome"/>
</dbReference>
<accession>B1KME5</accession>
<dbReference type="Pfam" id="PF00132">
    <property type="entry name" value="Hexapep"/>
    <property type="match status" value="1"/>
</dbReference>
<dbReference type="AlphaFoldDB" id="B1KME5"/>
<dbReference type="GO" id="GO:0008374">
    <property type="term" value="F:O-acyltransferase activity"/>
    <property type="evidence" value="ECO:0007669"/>
    <property type="project" value="TreeGrafter"/>
</dbReference>
<reference evidence="3 4" key="1">
    <citation type="submission" date="2008-02" db="EMBL/GenBank/DDBJ databases">
        <title>Complete sequence of Shewanella woodyi ATCC 51908.</title>
        <authorList>
            <consortium name="US DOE Joint Genome Institute"/>
            <person name="Copeland A."/>
            <person name="Lucas S."/>
            <person name="Lapidus A."/>
            <person name="Glavina del Rio T."/>
            <person name="Dalin E."/>
            <person name="Tice H."/>
            <person name="Bruce D."/>
            <person name="Goodwin L."/>
            <person name="Pitluck S."/>
            <person name="Sims D."/>
            <person name="Brettin T."/>
            <person name="Detter J.C."/>
            <person name="Han C."/>
            <person name="Kuske C.R."/>
            <person name="Schmutz J."/>
            <person name="Larimer F."/>
            <person name="Land M."/>
            <person name="Hauser L."/>
            <person name="Kyrpides N."/>
            <person name="Lykidis A."/>
            <person name="Zhao J.-S."/>
            <person name="Richardson P."/>
        </authorList>
    </citation>
    <scope>NUCLEOTIDE SEQUENCE [LARGE SCALE GENOMIC DNA]</scope>
    <source>
        <strain evidence="4">ATCC 51908 / MS32</strain>
    </source>
</reference>
<name>B1KME5_SHEWM</name>